<dbReference type="Proteomes" id="UP000232883">
    <property type="component" value="Chromosome"/>
</dbReference>
<dbReference type="CDD" id="cd03392">
    <property type="entry name" value="PAP2_like_2"/>
    <property type="match status" value="1"/>
</dbReference>
<dbReference type="PANTHER" id="PTHR14969:SF13">
    <property type="entry name" value="AT30094P"/>
    <property type="match status" value="1"/>
</dbReference>
<reference evidence="3 4" key="1">
    <citation type="submission" date="2017-11" db="EMBL/GenBank/DDBJ databases">
        <title>Taxonomic description and genome sequences of Spirosoma HA7 sp. nov., isolated from pollen microhabitat of Corylus avellana.</title>
        <authorList>
            <person name="Ambika Manirajan B."/>
            <person name="Suarez C."/>
            <person name="Ratering S."/>
            <person name="Geissler-Plaum R."/>
            <person name="Cardinale M."/>
            <person name="Sylvia S."/>
        </authorList>
    </citation>
    <scope>NUCLEOTIDE SEQUENCE [LARGE SCALE GENOMIC DNA]</scope>
    <source>
        <strain evidence="3 4">HA7</strain>
    </source>
</reference>
<feature type="domain" description="Phosphatidic acid phosphatase type 2/haloperoxidase" evidence="2">
    <location>
        <begin position="124"/>
        <end position="236"/>
    </location>
</feature>
<dbReference type="InterPro" id="IPR000326">
    <property type="entry name" value="PAP2/HPO"/>
</dbReference>
<keyword evidence="1" id="KW-0812">Transmembrane</keyword>
<dbReference type="PANTHER" id="PTHR14969">
    <property type="entry name" value="SPHINGOSINE-1-PHOSPHATE PHOSPHOHYDROLASE"/>
    <property type="match status" value="1"/>
</dbReference>
<feature type="transmembrane region" description="Helical" evidence="1">
    <location>
        <begin position="221"/>
        <end position="239"/>
    </location>
</feature>
<evidence type="ECO:0000256" key="1">
    <source>
        <dbReference type="SAM" id="Phobius"/>
    </source>
</evidence>
<keyword evidence="1" id="KW-1133">Transmembrane helix</keyword>
<dbReference type="InterPro" id="IPR036938">
    <property type="entry name" value="PAP2/HPO_sf"/>
</dbReference>
<accession>A0A2K8Z694</accession>
<feature type="transmembrane region" description="Helical" evidence="1">
    <location>
        <begin position="40"/>
        <end position="60"/>
    </location>
</feature>
<gene>
    <name evidence="3" type="ORF">CWM47_28190</name>
</gene>
<dbReference type="KEGG" id="spir:CWM47_28190"/>
<dbReference type="OrthoDB" id="9773582at2"/>
<dbReference type="SUPFAM" id="SSF48317">
    <property type="entry name" value="Acid phosphatase/Vanadium-dependent haloperoxidase"/>
    <property type="match status" value="1"/>
</dbReference>
<dbReference type="SMART" id="SM00014">
    <property type="entry name" value="acidPPc"/>
    <property type="match status" value="1"/>
</dbReference>
<evidence type="ECO:0000313" key="4">
    <source>
        <dbReference type="Proteomes" id="UP000232883"/>
    </source>
</evidence>
<dbReference type="Pfam" id="PF01569">
    <property type="entry name" value="PAP2"/>
    <property type="match status" value="1"/>
</dbReference>
<feature type="transmembrane region" description="Helical" evidence="1">
    <location>
        <begin position="91"/>
        <end position="116"/>
    </location>
</feature>
<sequence length="251" mass="28488">MTTNQLQYHIHHRFGRLATRYPGLVHWLADRLSTEHFRGLPLTVLSVLLIINVMVLSEIAENLVNAEPMVQIDQGFTHWLFQERSKSISQLLYALTWLGSAYVTIGLTLLGSLVLYRQKKGRNMLILWILMAGVGLFIQVGKRTFIRKRPAQVAYYAETGYSFPSGHSATAMTLYGLLGYWLVRGRRRLRNRWLVGCCTVGLILVVGFSRIYLGVHFLSDVLGGYLLGTCWLIVGIVLTEWQRTIHAPNVA</sequence>
<feature type="transmembrane region" description="Helical" evidence="1">
    <location>
        <begin position="161"/>
        <end position="181"/>
    </location>
</feature>
<dbReference type="EMBL" id="CP025096">
    <property type="protein sequence ID" value="AUD05393.1"/>
    <property type="molecule type" value="Genomic_DNA"/>
</dbReference>
<dbReference type="Gene3D" id="1.20.144.10">
    <property type="entry name" value="Phosphatidic acid phosphatase type 2/haloperoxidase"/>
    <property type="match status" value="1"/>
</dbReference>
<organism evidence="3 4">
    <name type="scientific">Spirosoma pollinicola</name>
    <dbReference type="NCBI Taxonomy" id="2057025"/>
    <lineage>
        <taxon>Bacteria</taxon>
        <taxon>Pseudomonadati</taxon>
        <taxon>Bacteroidota</taxon>
        <taxon>Cytophagia</taxon>
        <taxon>Cytophagales</taxon>
        <taxon>Cytophagaceae</taxon>
        <taxon>Spirosoma</taxon>
    </lineage>
</organism>
<keyword evidence="1" id="KW-0472">Membrane</keyword>
<feature type="transmembrane region" description="Helical" evidence="1">
    <location>
        <begin position="193"/>
        <end position="215"/>
    </location>
</feature>
<dbReference type="AlphaFoldDB" id="A0A2K8Z694"/>
<feature type="transmembrane region" description="Helical" evidence="1">
    <location>
        <begin position="123"/>
        <end position="141"/>
    </location>
</feature>
<protein>
    <submittedName>
        <fullName evidence="3">Phosphatase PAP2 family protein</fullName>
    </submittedName>
</protein>
<name>A0A2K8Z694_9BACT</name>
<proteinExistence type="predicted"/>
<keyword evidence="4" id="KW-1185">Reference proteome</keyword>
<evidence type="ECO:0000259" key="2">
    <source>
        <dbReference type="SMART" id="SM00014"/>
    </source>
</evidence>
<evidence type="ECO:0000313" key="3">
    <source>
        <dbReference type="EMBL" id="AUD05393.1"/>
    </source>
</evidence>